<evidence type="ECO:0000313" key="2">
    <source>
        <dbReference type="Proteomes" id="UP001190700"/>
    </source>
</evidence>
<comment type="caution">
    <text evidence="1">The sequence shown here is derived from an EMBL/GenBank/DDBJ whole genome shotgun (WGS) entry which is preliminary data.</text>
</comment>
<accession>A0AAE0G916</accession>
<reference evidence="1 2" key="1">
    <citation type="journal article" date="2015" name="Genome Biol. Evol.">
        <title>Comparative Genomics of a Bacterivorous Green Alga Reveals Evolutionary Causalities and Consequences of Phago-Mixotrophic Mode of Nutrition.</title>
        <authorList>
            <person name="Burns J.A."/>
            <person name="Paasch A."/>
            <person name="Narechania A."/>
            <person name="Kim E."/>
        </authorList>
    </citation>
    <scope>NUCLEOTIDE SEQUENCE [LARGE SCALE GENOMIC DNA]</scope>
    <source>
        <strain evidence="1 2">PLY_AMNH</strain>
    </source>
</reference>
<evidence type="ECO:0000313" key="1">
    <source>
        <dbReference type="EMBL" id="KAK3273839.1"/>
    </source>
</evidence>
<keyword evidence="2" id="KW-1185">Reference proteome</keyword>
<dbReference type="AlphaFoldDB" id="A0AAE0G916"/>
<dbReference type="Proteomes" id="UP001190700">
    <property type="component" value="Unassembled WGS sequence"/>
</dbReference>
<sequence>MEGFRIFGNRSEVNLDDRTRRNYSSSEALTIEAGGYAAFSVLDPGSFASSVLVHFRDDFSVPTLWRLEGRQIENATWITVHTHADGAKARSTIRVDRNVTELRLVIDDLHIAPRYTLSSFEVYACDCENDTTVATLPVLAVYSPEWETLITSVPAAHAVVDGGRLRTVIGSVDYQSGQLAEPSDRVVANALLKK</sequence>
<proteinExistence type="predicted"/>
<gene>
    <name evidence="1" type="ORF">CYMTET_17947</name>
</gene>
<dbReference type="EMBL" id="LGRX02008222">
    <property type="protein sequence ID" value="KAK3273839.1"/>
    <property type="molecule type" value="Genomic_DNA"/>
</dbReference>
<organism evidence="1 2">
    <name type="scientific">Cymbomonas tetramitiformis</name>
    <dbReference type="NCBI Taxonomy" id="36881"/>
    <lineage>
        <taxon>Eukaryota</taxon>
        <taxon>Viridiplantae</taxon>
        <taxon>Chlorophyta</taxon>
        <taxon>Pyramimonadophyceae</taxon>
        <taxon>Pyramimonadales</taxon>
        <taxon>Pyramimonadaceae</taxon>
        <taxon>Cymbomonas</taxon>
    </lineage>
</organism>
<name>A0AAE0G916_9CHLO</name>
<protein>
    <submittedName>
        <fullName evidence="1">Uncharacterized protein</fullName>
    </submittedName>
</protein>